<name>A0A845HL67_9BURK</name>
<comment type="caution">
    <text evidence="4">The sequence shown here is derived from an EMBL/GenBank/DDBJ whole genome shotgun (WGS) entry which is preliminary data.</text>
</comment>
<keyword evidence="2" id="KW-1133">Transmembrane helix</keyword>
<dbReference type="InterPro" id="IPR041017">
    <property type="entry name" value="Thioredoxin_10"/>
</dbReference>
<dbReference type="CDD" id="cd03012">
    <property type="entry name" value="TlpA_like_DipZ_like"/>
    <property type="match status" value="1"/>
</dbReference>
<evidence type="ECO:0000259" key="3">
    <source>
        <dbReference type="PROSITE" id="PS51352"/>
    </source>
</evidence>
<feature type="transmembrane region" description="Helical" evidence="2">
    <location>
        <begin position="6"/>
        <end position="28"/>
    </location>
</feature>
<dbReference type="InterPro" id="IPR013740">
    <property type="entry name" value="Redoxin"/>
</dbReference>
<feature type="transmembrane region" description="Helical" evidence="2">
    <location>
        <begin position="70"/>
        <end position="88"/>
    </location>
</feature>
<dbReference type="RefSeq" id="WP_161091676.1">
    <property type="nucleotide sequence ID" value="NZ_WWCV01000042.1"/>
</dbReference>
<dbReference type="InterPro" id="IPR050553">
    <property type="entry name" value="Thioredoxin_ResA/DsbE_sf"/>
</dbReference>
<dbReference type="InterPro" id="IPR013766">
    <property type="entry name" value="Thioredoxin_domain"/>
</dbReference>
<reference evidence="4 5" key="1">
    <citation type="submission" date="2019-12" db="EMBL/GenBank/DDBJ databases">
        <title>Novel species isolated from a subtropical stream in China.</title>
        <authorList>
            <person name="Lu H."/>
        </authorList>
    </citation>
    <scope>NUCLEOTIDE SEQUENCE [LARGE SCALE GENOMIC DNA]</scope>
    <source>
        <strain evidence="4 5">FT107W</strain>
    </source>
</reference>
<dbReference type="Gene3D" id="3.40.30.10">
    <property type="entry name" value="Glutaredoxin"/>
    <property type="match status" value="1"/>
</dbReference>
<dbReference type="AlphaFoldDB" id="A0A845HL67"/>
<keyword evidence="2" id="KW-0472">Membrane</keyword>
<dbReference type="PANTHER" id="PTHR42852:SF13">
    <property type="entry name" value="PROTEIN DIPZ"/>
    <property type="match status" value="1"/>
</dbReference>
<dbReference type="InterPro" id="IPR036249">
    <property type="entry name" value="Thioredoxin-like_sf"/>
</dbReference>
<dbReference type="SUPFAM" id="SSF52833">
    <property type="entry name" value="Thioredoxin-like"/>
    <property type="match status" value="1"/>
</dbReference>
<gene>
    <name evidence="4" type="ORF">GTP81_20860</name>
</gene>
<feature type="region of interest" description="Disordered" evidence="1">
    <location>
        <begin position="264"/>
        <end position="306"/>
    </location>
</feature>
<dbReference type="Pfam" id="PF08534">
    <property type="entry name" value="Redoxin"/>
    <property type="match status" value="1"/>
</dbReference>
<evidence type="ECO:0000256" key="1">
    <source>
        <dbReference type="SAM" id="MobiDB-lite"/>
    </source>
</evidence>
<keyword evidence="5" id="KW-1185">Reference proteome</keyword>
<feature type="domain" description="Thioredoxin" evidence="3">
    <location>
        <begin position="322"/>
        <end position="479"/>
    </location>
</feature>
<evidence type="ECO:0000313" key="5">
    <source>
        <dbReference type="Proteomes" id="UP000484875"/>
    </source>
</evidence>
<feature type="transmembrane region" description="Helical" evidence="2">
    <location>
        <begin position="40"/>
        <end position="64"/>
    </location>
</feature>
<accession>A0A845HL67</accession>
<dbReference type="Gene3D" id="2.60.120.260">
    <property type="entry name" value="Galactose-binding domain-like"/>
    <property type="match status" value="1"/>
</dbReference>
<proteinExistence type="predicted"/>
<sequence length="656" mass="68549">MLLILLSYLGGALTILSPCILPVLPFVFARTGQPFVRSGLPLLAGMALTFALVATLAAVGGGWVVQANQYGRWLAMALMAFFALTLMLPHLADRLTKPLVALGDRLSNKAQAANGEAGGAWSGARSSFLLGIATGLLWAPCAGPVLGLLLTGAALNGASAQTTLLLLAYAAGAATSLGLALLIGGRVFSAMKRSLGAGEWMRRGLGVAMLGGVAAIASGLDTGLLTRVSTVATSGLEQKLIDTLSPREPQGGAMMAGGAMRGGDAAGGAMRGSDDTLGGAMRSGDRSGDDTAGGAMRGGDAANGSGAMMSRTAMSGNGPAMMAMHAAAPSEDMLPVEGKLPPLTGAVDWLNSAPLTAAQLKGKVVLVDFWTYSCINCLRSMPYVKAWAEKYRDQGLVVIGVHAPEFAFERDIGNVRKAVKDLGITYPVAVDNDYAIWRAFGNQYWPAHYLIDAKGQIRHHHFGEGEYAQTEQAIQQLLEEAGRKNVANTVVSAEGAQGVQQASDMGQVASPETYLGYERAQNFASQEGQAADKSRSYTAPSQPALNQWGLAGNWLSQPDQVTLSQGTGRIVYRFHARDLHLVLGPDKNGKPVRFRVTIDGAAPGRNHGADVAADGSGTINGQRLYQLVRQSGSIGDHTFSIEFLDPGVQAYAFTFG</sequence>
<keyword evidence="2" id="KW-0812">Transmembrane</keyword>
<evidence type="ECO:0000313" key="4">
    <source>
        <dbReference type="EMBL" id="MYN19207.1"/>
    </source>
</evidence>
<evidence type="ECO:0000256" key="2">
    <source>
        <dbReference type="SAM" id="Phobius"/>
    </source>
</evidence>
<feature type="transmembrane region" description="Helical" evidence="2">
    <location>
        <begin position="128"/>
        <end position="154"/>
    </location>
</feature>
<dbReference type="Pfam" id="PF17991">
    <property type="entry name" value="Thioredoxin_10"/>
    <property type="match status" value="1"/>
</dbReference>
<dbReference type="PANTHER" id="PTHR42852">
    <property type="entry name" value="THIOL:DISULFIDE INTERCHANGE PROTEIN DSBE"/>
    <property type="match status" value="1"/>
</dbReference>
<dbReference type="Proteomes" id="UP000484875">
    <property type="component" value="Unassembled WGS sequence"/>
</dbReference>
<organism evidence="4 5">
    <name type="scientific">Duganella vulcania</name>
    <dbReference type="NCBI Taxonomy" id="2692166"/>
    <lineage>
        <taxon>Bacteria</taxon>
        <taxon>Pseudomonadati</taxon>
        <taxon>Pseudomonadota</taxon>
        <taxon>Betaproteobacteria</taxon>
        <taxon>Burkholderiales</taxon>
        <taxon>Oxalobacteraceae</taxon>
        <taxon>Telluria group</taxon>
        <taxon>Duganella</taxon>
    </lineage>
</organism>
<protein>
    <submittedName>
        <fullName evidence="4">Redoxin family protein</fullName>
    </submittedName>
</protein>
<dbReference type="GO" id="GO:0016491">
    <property type="term" value="F:oxidoreductase activity"/>
    <property type="evidence" value="ECO:0007669"/>
    <property type="project" value="InterPro"/>
</dbReference>
<dbReference type="EMBL" id="WWCV01000042">
    <property type="protein sequence ID" value="MYN19207.1"/>
    <property type="molecule type" value="Genomic_DNA"/>
</dbReference>
<feature type="transmembrane region" description="Helical" evidence="2">
    <location>
        <begin position="166"/>
        <end position="188"/>
    </location>
</feature>
<dbReference type="PROSITE" id="PS51352">
    <property type="entry name" value="THIOREDOXIN_2"/>
    <property type="match status" value="1"/>
</dbReference>